<dbReference type="GeneID" id="19242774"/>
<feature type="region of interest" description="Disordered" evidence="6">
    <location>
        <begin position="1"/>
        <end position="20"/>
    </location>
</feature>
<accession>U1G1T6</accession>
<dbReference type="HOGENOM" id="CLU_011226_14_2_1"/>
<dbReference type="FunFam" id="1.20.1050.130:FF:000016">
    <property type="entry name" value="Glutathione S-transferase 1"/>
    <property type="match status" value="1"/>
</dbReference>
<dbReference type="InterPro" id="IPR010987">
    <property type="entry name" value="Glutathione-S-Trfase_C-like"/>
</dbReference>
<name>U1G1T6_ENDPU</name>
<comment type="catalytic activity">
    <reaction evidence="4">
        <text>RX + glutathione = an S-substituted glutathione + a halide anion + H(+)</text>
        <dbReference type="Rhea" id="RHEA:16437"/>
        <dbReference type="ChEBI" id="CHEBI:15378"/>
        <dbReference type="ChEBI" id="CHEBI:16042"/>
        <dbReference type="ChEBI" id="CHEBI:17792"/>
        <dbReference type="ChEBI" id="CHEBI:57925"/>
        <dbReference type="ChEBI" id="CHEBI:90779"/>
        <dbReference type="EC" id="2.5.1.18"/>
    </reaction>
</comment>
<organism evidence="9 10">
    <name type="scientific">Endocarpon pusillum (strain Z07020 / HMAS-L-300199)</name>
    <name type="common">Lichen-forming fungus</name>
    <dbReference type="NCBI Taxonomy" id="1263415"/>
    <lineage>
        <taxon>Eukaryota</taxon>
        <taxon>Fungi</taxon>
        <taxon>Dikarya</taxon>
        <taxon>Ascomycota</taxon>
        <taxon>Pezizomycotina</taxon>
        <taxon>Eurotiomycetes</taxon>
        <taxon>Chaetothyriomycetidae</taxon>
        <taxon>Verrucariales</taxon>
        <taxon>Verrucariaceae</taxon>
        <taxon>Endocarpon</taxon>
    </lineage>
</organism>
<evidence type="ECO:0000313" key="9">
    <source>
        <dbReference type="EMBL" id="ERF71212.1"/>
    </source>
</evidence>
<dbReference type="InterPro" id="IPR040079">
    <property type="entry name" value="Glutathione_S-Trfase"/>
</dbReference>
<protein>
    <recommendedName>
        <fullName evidence="2">glutathione transferase</fullName>
        <ecNumber evidence="2">2.5.1.18</ecNumber>
    </recommendedName>
</protein>
<dbReference type="PANTHER" id="PTHR44051:SF3">
    <property type="entry name" value="TRANSCRIPTIONAL REGULATOR URE2"/>
    <property type="match status" value="1"/>
</dbReference>
<dbReference type="SFLD" id="SFLDG01151">
    <property type="entry name" value="Main.2:_Nu-like"/>
    <property type="match status" value="1"/>
</dbReference>
<dbReference type="InterPro" id="IPR036282">
    <property type="entry name" value="Glutathione-S-Trfase_C_sf"/>
</dbReference>
<dbReference type="AlphaFoldDB" id="U1G1T6"/>
<dbReference type="InterPro" id="IPR036249">
    <property type="entry name" value="Thioredoxin-like_sf"/>
</dbReference>
<dbReference type="PROSITE" id="PS50405">
    <property type="entry name" value="GST_CTER"/>
    <property type="match status" value="1"/>
</dbReference>
<evidence type="ECO:0000256" key="4">
    <source>
        <dbReference type="ARBA" id="ARBA00047960"/>
    </source>
</evidence>
<evidence type="ECO:0000256" key="6">
    <source>
        <dbReference type="SAM" id="MobiDB-lite"/>
    </source>
</evidence>
<dbReference type="Proteomes" id="UP000019373">
    <property type="component" value="Unassembled WGS sequence"/>
</dbReference>
<dbReference type="SUPFAM" id="SSF47616">
    <property type="entry name" value="GST C-terminal domain-like"/>
    <property type="match status" value="1"/>
</dbReference>
<dbReference type="GO" id="GO:0005634">
    <property type="term" value="C:nucleus"/>
    <property type="evidence" value="ECO:0007669"/>
    <property type="project" value="UniProtKB-ARBA"/>
</dbReference>
<gene>
    <name evidence="9" type="ORF">EPUS_07895</name>
</gene>
<dbReference type="Gene3D" id="3.40.30.10">
    <property type="entry name" value="Glutaredoxin"/>
    <property type="match status" value="1"/>
</dbReference>
<dbReference type="Gene3D" id="1.20.1050.10">
    <property type="match status" value="1"/>
</dbReference>
<evidence type="ECO:0000256" key="5">
    <source>
        <dbReference type="ARBA" id="ARBA00060024"/>
    </source>
</evidence>
<dbReference type="InterPro" id="IPR004045">
    <property type="entry name" value="Glutathione_S-Trfase_N"/>
</dbReference>
<dbReference type="eggNOG" id="KOG0867">
    <property type="taxonomic scope" value="Eukaryota"/>
</dbReference>
<dbReference type="EC" id="2.5.1.18" evidence="2"/>
<evidence type="ECO:0000256" key="2">
    <source>
        <dbReference type="ARBA" id="ARBA00012452"/>
    </source>
</evidence>
<proteinExistence type="inferred from homology"/>
<keyword evidence="10" id="KW-1185">Reference proteome</keyword>
<feature type="domain" description="GST C-terminal" evidence="8">
    <location>
        <begin position="98"/>
        <end position="226"/>
    </location>
</feature>
<keyword evidence="3" id="KW-0808">Transferase</keyword>
<dbReference type="EMBL" id="KE721231">
    <property type="protein sequence ID" value="ERF71212.1"/>
    <property type="molecule type" value="Genomic_DNA"/>
</dbReference>
<dbReference type="PROSITE" id="PS50404">
    <property type="entry name" value="GST_NTER"/>
    <property type="match status" value="1"/>
</dbReference>
<dbReference type="SUPFAM" id="SSF52833">
    <property type="entry name" value="Thioredoxin-like"/>
    <property type="match status" value="1"/>
</dbReference>
<dbReference type="Pfam" id="PF14497">
    <property type="entry name" value="GST_C_3"/>
    <property type="match status" value="1"/>
</dbReference>
<evidence type="ECO:0000256" key="1">
    <source>
        <dbReference type="ARBA" id="ARBA00007409"/>
    </source>
</evidence>
<dbReference type="CDD" id="cd03048">
    <property type="entry name" value="GST_N_Ure2p_like"/>
    <property type="match status" value="1"/>
</dbReference>
<feature type="domain" description="GST N-terminal" evidence="7">
    <location>
        <begin position="11"/>
        <end position="92"/>
    </location>
</feature>
<sequence length="226" mass="25667">MADQLKPITLHSHASPSQVQGPNPWKIAILFEELKLPYTTVFKAFEDVKKEPFISLNPNGRVPAIEDPNTGITLAESGAIAQYLIETYDKSHTLSYPSSPEKFQAYQWLHFQMSGQGPYFGQKAWFSNFHPEKLPSAEARYENEIKRVLGVIDSHLKKTGREYLVGDKCTYADLAWVPWDTAVGWLVPGLDVQKEFPAYAKWNERLTSRPAVKKVLEEKAKKMRAA</sequence>
<dbReference type="OrthoDB" id="422574at2759"/>
<dbReference type="CDD" id="cd10293">
    <property type="entry name" value="GST_C_Ure2p"/>
    <property type="match status" value="1"/>
</dbReference>
<dbReference type="Pfam" id="PF02798">
    <property type="entry name" value="GST_N"/>
    <property type="match status" value="1"/>
</dbReference>
<evidence type="ECO:0000313" key="10">
    <source>
        <dbReference type="Proteomes" id="UP000019373"/>
    </source>
</evidence>
<dbReference type="PANTHER" id="PTHR44051">
    <property type="entry name" value="GLUTATHIONE S-TRANSFERASE-RELATED"/>
    <property type="match status" value="1"/>
</dbReference>
<dbReference type="GO" id="GO:0005737">
    <property type="term" value="C:cytoplasm"/>
    <property type="evidence" value="ECO:0007669"/>
    <property type="project" value="UniProtKB-ARBA"/>
</dbReference>
<evidence type="ECO:0000259" key="7">
    <source>
        <dbReference type="PROSITE" id="PS50404"/>
    </source>
</evidence>
<dbReference type="OMA" id="ATQYAKH"/>
<comment type="function">
    <text evidence="5">Involved in the oxidative stress response and detoxification.</text>
</comment>
<dbReference type="SFLD" id="SFLDG00358">
    <property type="entry name" value="Main_(cytGST)"/>
    <property type="match status" value="1"/>
</dbReference>
<dbReference type="SFLD" id="SFLDS00019">
    <property type="entry name" value="Glutathione_Transferase_(cytos"/>
    <property type="match status" value="1"/>
</dbReference>
<dbReference type="RefSeq" id="XP_007803146.1">
    <property type="nucleotide sequence ID" value="XM_007804955.1"/>
</dbReference>
<comment type="similarity">
    <text evidence="1">Belongs to the GST superfamily.</text>
</comment>
<dbReference type="GO" id="GO:0004364">
    <property type="term" value="F:glutathione transferase activity"/>
    <property type="evidence" value="ECO:0007669"/>
    <property type="project" value="UniProtKB-EC"/>
</dbReference>
<reference evidence="10" key="1">
    <citation type="journal article" date="2014" name="BMC Genomics">
        <title>Genome characteristics reveal the impact of lichenization on lichen-forming fungus Endocarpon pusillum Hedwig (Verrucariales, Ascomycota).</title>
        <authorList>
            <person name="Wang Y.-Y."/>
            <person name="Liu B."/>
            <person name="Zhang X.-Y."/>
            <person name="Zhou Q.-M."/>
            <person name="Zhang T."/>
            <person name="Li H."/>
            <person name="Yu Y.-F."/>
            <person name="Zhang X.-L."/>
            <person name="Hao X.-Y."/>
            <person name="Wang M."/>
            <person name="Wang L."/>
            <person name="Wei J.-C."/>
        </authorList>
    </citation>
    <scope>NUCLEOTIDE SEQUENCE [LARGE SCALE GENOMIC DNA]</scope>
    <source>
        <strain evidence="10">Z07020 / HMAS-L-300199</strain>
    </source>
</reference>
<evidence type="ECO:0000259" key="8">
    <source>
        <dbReference type="PROSITE" id="PS50405"/>
    </source>
</evidence>
<dbReference type="InterPro" id="IPR004046">
    <property type="entry name" value="GST_C"/>
</dbReference>
<evidence type="ECO:0000256" key="3">
    <source>
        <dbReference type="ARBA" id="ARBA00022679"/>
    </source>
</evidence>